<dbReference type="AlphaFoldDB" id="A0A1Z4KXH6"/>
<keyword evidence="1" id="KW-0614">Plasmid</keyword>
<dbReference type="EMBL" id="AP018221">
    <property type="protein sequence ID" value="BAY73592.1"/>
    <property type="molecule type" value="Genomic_DNA"/>
</dbReference>
<gene>
    <name evidence="1" type="ORF">NIES23_64440</name>
</gene>
<geneLocation type="plasmid" evidence="1">
    <name>plasmid5</name>
</geneLocation>
<evidence type="ECO:0000313" key="2">
    <source>
        <dbReference type="Proteomes" id="UP000217507"/>
    </source>
</evidence>
<evidence type="ECO:0000313" key="1">
    <source>
        <dbReference type="EMBL" id="BAY73592.1"/>
    </source>
</evidence>
<organism evidence="1 2">
    <name type="scientific">Trichormus variabilis NIES-23</name>
    <dbReference type="NCBI Taxonomy" id="1973479"/>
    <lineage>
        <taxon>Bacteria</taxon>
        <taxon>Bacillati</taxon>
        <taxon>Cyanobacteriota</taxon>
        <taxon>Cyanophyceae</taxon>
        <taxon>Nostocales</taxon>
        <taxon>Nostocaceae</taxon>
        <taxon>Trichormus</taxon>
    </lineage>
</organism>
<sequence length="64" mass="7460">MAILTSRHYFKIYSGELVHQFIKATEKRQINLDSAYIFFSDGVIVKTLREGSGYRVRFARSDEV</sequence>
<accession>A0A1Z4KXH6</accession>
<reference evidence="1 2" key="1">
    <citation type="submission" date="2017-06" db="EMBL/GenBank/DDBJ databases">
        <title>Genome sequencing of cyanobaciteial culture collection at National Institute for Environmental Studies (NIES).</title>
        <authorList>
            <person name="Hirose Y."/>
            <person name="Shimura Y."/>
            <person name="Fujisawa T."/>
            <person name="Nakamura Y."/>
            <person name="Kawachi M."/>
        </authorList>
    </citation>
    <scope>NUCLEOTIDE SEQUENCE [LARGE SCALE GENOMIC DNA]</scope>
    <source>
        <strain evidence="1 2">NIES-23</strain>
        <plasmid evidence="2">Plasmid Plasmid5 dna</plasmid>
    </source>
</reference>
<proteinExistence type="predicted"/>
<name>A0A1Z4KXH6_ANAVA</name>
<protein>
    <submittedName>
        <fullName evidence="1">Uncharacterized protein</fullName>
    </submittedName>
</protein>
<dbReference type="Proteomes" id="UP000217507">
    <property type="component" value="Plasmid Plasmid5 dna"/>
</dbReference>